<reference evidence="3" key="1">
    <citation type="submission" date="2019-08" db="EMBL/GenBank/DDBJ databases">
        <authorList>
            <person name="Ishikawa M."/>
            <person name="Suzuki T."/>
            <person name="Matsutani M."/>
        </authorList>
    </citation>
    <scope>NUCLEOTIDE SEQUENCE</scope>
    <source>
        <strain evidence="3">7C1</strain>
        <strain evidence="2">8C4</strain>
    </source>
</reference>
<evidence type="ECO:0000256" key="1">
    <source>
        <dbReference type="HAMAP-Rule" id="MF_01851"/>
    </source>
</evidence>
<protein>
    <recommendedName>
        <fullName evidence="1">UPF0637 protein TK11N_20180</fullName>
    </recommendedName>
</protein>
<dbReference type="InterPro" id="IPR053707">
    <property type="entry name" value="UPF0637_domain_sf"/>
</dbReference>
<evidence type="ECO:0000313" key="3">
    <source>
        <dbReference type="EMBL" id="GEQ55183.1"/>
    </source>
</evidence>
<evidence type="ECO:0000313" key="2">
    <source>
        <dbReference type="EMBL" id="GEQ50166.1"/>
    </source>
</evidence>
<keyword evidence="5" id="KW-1185">Reference proteome</keyword>
<dbReference type="HAMAP" id="MF_01851">
    <property type="entry name" value="UPF0637"/>
    <property type="match status" value="1"/>
</dbReference>
<gene>
    <name evidence="2" type="ORF">TK11N_20180</name>
    <name evidence="3" type="ORF">TK2N_20270</name>
</gene>
<comment type="similarity">
    <text evidence="1">Belongs to the UPF0637 family.</text>
</comment>
<dbReference type="InterPro" id="IPR009403">
    <property type="entry name" value="UPF0637"/>
</dbReference>
<proteinExistence type="inferred from homology"/>
<dbReference type="AlphaFoldDB" id="A0AAN4UD49"/>
<dbReference type="Proteomes" id="UP000886607">
    <property type="component" value="Unassembled WGS sequence"/>
</dbReference>
<dbReference type="EMBL" id="BKBQ01000036">
    <property type="protein sequence ID" value="GEQ55183.1"/>
    <property type="molecule type" value="Genomic_DNA"/>
</dbReference>
<dbReference type="Proteomes" id="UP000886597">
    <property type="component" value="Unassembled WGS sequence"/>
</dbReference>
<dbReference type="SUPFAM" id="SSF142913">
    <property type="entry name" value="YktB/PF0168-like"/>
    <property type="match status" value="1"/>
</dbReference>
<dbReference type="EMBL" id="BKBO01000036">
    <property type="protein sequence ID" value="GEQ50166.1"/>
    <property type="molecule type" value="Genomic_DNA"/>
</dbReference>
<comment type="caution">
    <text evidence="3">The sequence shown here is derived from an EMBL/GenBank/DDBJ whole genome shotgun (WGS) entry which is preliminary data.</text>
</comment>
<dbReference type="Gene3D" id="3.30.930.20">
    <property type="entry name" value="Protein of unknown function DUF1054"/>
    <property type="match status" value="1"/>
</dbReference>
<accession>A0AAN4UD49</accession>
<evidence type="ECO:0000313" key="5">
    <source>
        <dbReference type="Proteomes" id="UP000886607"/>
    </source>
</evidence>
<dbReference type="PIRSF" id="PIRSF021332">
    <property type="entry name" value="DUF1054"/>
    <property type="match status" value="1"/>
</dbReference>
<reference evidence="3" key="2">
    <citation type="journal article" date="2020" name="Int. Dairy J.">
        <title>Lactic acid bacterial diversity in Brie cheese focusing on salt concentration and pH of isolation medium and characterisation of halophilic and alkaliphilic lactic acid bacterial isolates.</title>
        <authorList>
            <person name="Unno R."/>
            <person name="Matsutani M."/>
            <person name="Suzuki T."/>
            <person name="Kodama K."/>
            <person name="Matsushita H."/>
            <person name="Yamasato K."/>
            <person name="Koizumi Y."/>
            <person name="Ishikawa M."/>
        </authorList>
    </citation>
    <scope>NUCLEOTIDE SEQUENCE</scope>
    <source>
        <strain evidence="3">7C1</strain>
        <strain evidence="2">8C4</strain>
    </source>
</reference>
<evidence type="ECO:0000313" key="4">
    <source>
        <dbReference type="Proteomes" id="UP000886597"/>
    </source>
</evidence>
<name>A0AAN4UD49_9ENTE</name>
<dbReference type="Pfam" id="PF06335">
    <property type="entry name" value="DUF1054"/>
    <property type="match status" value="1"/>
</dbReference>
<organism evidence="3 4">
    <name type="scientific">Tetragenococcus koreensis</name>
    <dbReference type="NCBI Taxonomy" id="290335"/>
    <lineage>
        <taxon>Bacteria</taxon>
        <taxon>Bacillati</taxon>
        <taxon>Bacillota</taxon>
        <taxon>Bacilli</taxon>
        <taxon>Lactobacillales</taxon>
        <taxon>Enterococcaceae</taxon>
        <taxon>Tetragenococcus</taxon>
    </lineage>
</organism>
<dbReference type="RefSeq" id="WP_202584380.1">
    <property type="nucleotide sequence ID" value="NZ_BKBO01000036.1"/>
</dbReference>
<sequence>MFTQESFAVFDIAGLDERMAAIREEVQPIFKTIDERIKKDLEKELDEPLFIHIAQHRRRSVYPPENTWSAISSKKHGYKMEPHFQLGIWPDYVFMYLSIIDQPPKKEQIAQQLLQHSLLLTQLPEDTVMNTDHTKANYEFIAQANVKQALERLKKVKKGEFQVGRIIAKDSHLWQDPEQALEYMLATYRFLVPVYQLLQF</sequence>